<organism evidence="5 6">
    <name type="scientific">Chryseobacterium taklimakanense</name>
    <dbReference type="NCBI Taxonomy" id="536441"/>
    <lineage>
        <taxon>Bacteria</taxon>
        <taxon>Pseudomonadati</taxon>
        <taxon>Bacteroidota</taxon>
        <taxon>Flavobacteriia</taxon>
        <taxon>Flavobacteriales</taxon>
        <taxon>Weeksellaceae</taxon>
        <taxon>Chryseobacterium group</taxon>
        <taxon>Chryseobacterium</taxon>
    </lineage>
</organism>
<dbReference type="InterPro" id="IPR002071">
    <property type="entry name" value="Thermonucl_AS"/>
</dbReference>
<dbReference type="Proteomes" id="UP000282297">
    <property type="component" value="Plasmid unnamed"/>
</dbReference>
<evidence type="ECO:0000256" key="1">
    <source>
        <dbReference type="ARBA" id="ARBA00022722"/>
    </source>
</evidence>
<sequence length="170" mass="19954">MNGKTLTIHRFTTKIFIMLKKIFLLLFLLPILFFSQYTAKVIGIKDGDTIVVLLEGKTQKTLRLAEVDCPESAQPFGKNAKQFTSSQVFGKEVNYWETDTDRYGRTIAKVFYDDGKYLSAEIIRNGFGWWYHWFSTDKRLRDLEIEAKKNNLGLWADRKAVSPWEWRKQN</sequence>
<feature type="domain" description="TNase-like" evidence="4">
    <location>
        <begin position="35"/>
        <end position="157"/>
    </location>
</feature>
<dbReference type="PROSITE" id="PS50830">
    <property type="entry name" value="TNASE_3"/>
    <property type="match status" value="1"/>
</dbReference>
<keyword evidence="3" id="KW-0378">Hydrolase</keyword>
<evidence type="ECO:0000313" key="6">
    <source>
        <dbReference type="Proteomes" id="UP000282297"/>
    </source>
</evidence>
<protein>
    <submittedName>
        <fullName evidence="5">Nuclease</fullName>
    </submittedName>
</protein>
<dbReference type="GO" id="GO:0016787">
    <property type="term" value="F:hydrolase activity"/>
    <property type="evidence" value="ECO:0007669"/>
    <property type="project" value="UniProtKB-KW"/>
</dbReference>
<evidence type="ECO:0000256" key="3">
    <source>
        <dbReference type="ARBA" id="ARBA00022801"/>
    </source>
</evidence>
<dbReference type="EMBL" id="CP034172">
    <property type="protein sequence ID" value="AZI21513.1"/>
    <property type="molecule type" value="Genomic_DNA"/>
</dbReference>
<dbReference type="Gene3D" id="2.40.50.90">
    <property type="match status" value="1"/>
</dbReference>
<accession>A0A3G8WM08</accession>
<dbReference type="AlphaFoldDB" id="A0A3G8WM08"/>
<dbReference type="InterPro" id="IPR016071">
    <property type="entry name" value="Staphylococal_nuclease_OB-fold"/>
</dbReference>
<keyword evidence="5" id="KW-0614">Plasmid</keyword>
<geneLocation type="plasmid" evidence="5">
    <name>unnamed</name>
</geneLocation>
<dbReference type="Pfam" id="PF00565">
    <property type="entry name" value="SNase"/>
    <property type="match status" value="1"/>
</dbReference>
<gene>
    <name evidence="5" type="ORF">EIH08_12440</name>
</gene>
<dbReference type="SUPFAM" id="SSF50199">
    <property type="entry name" value="Staphylococcal nuclease"/>
    <property type="match status" value="1"/>
</dbReference>
<dbReference type="GO" id="GO:0004519">
    <property type="term" value="F:endonuclease activity"/>
    <property type="evidence" value="ECO:0007669"/>
    <property type="project" value="UniProtKB-KW"/>
</dbReference>
<evidence type="ECO:0000259" key="4">
    <source>
        <dbReference type="PROSITE" id="PS50830"/>
    </source>
</evidence>
<keyword evidence="2" id="KW-0255">Endonuclease</keyword>
<dbReference type="PROSITE" id="PS01123">
    <property type="entry name" value="TNASE_1"/>
    <property type="match status" value="1"/>
</dbReference>
<dbReference type="CDD" id="cd00175">
    <property type="entry name" value="SNc"/>
    <property type="match status" value="1"/>
</dbReference>
<dbReference type="PANTHER" id="PTHR12302">
    <property type="entry name" value="EBNA2 BINDING PROTEIN P100"/>
    <property type="match status" value="1"/>
</dbReference>
<evidence type="ECO:0000256" key="2">
    <source>
        <dbReference type="ARBA" id="ARBA00022759"/>
    </source>
</evidence>
<name>A0A3G8WM08_9FLAO</name>
<proteinExistence type="predicted"/>
<dbReference type="SMART" id="SM00318">
    <property type="entry name" value="SNc"/>
    <property type="match status" value="1"/>
</dbReference>
<reference evidence="6" key="1">
    <citation type="submission" date="2018-11" db="EMBL/GenBank/DDBJ databases">
        <title>Proposal to divide the Flavobacteriaceae and reorganize its genera based on Amino Acid Identity values calculated from whole genome sequences.</title>
        <authorList>
            <person name="Nicholson A.C."/>
            <person name="Gulvik C.A."/>
            <person name="Whitney A.M."/>
            <person name="Humrighouse B.W."/>
            <person name="Bell M."/>
            <person name="Holmes B."/>
            <person name="Steigerwalt A.B."/>
            <person name="Villarma A."/>
            <person name="Sheth M."/>
            <person name="Batra D."/>
            <person name="Pryor J."/>
            <person name="Bernardet J.-F."/>
            <person name="Hugo C."/>
            <person name="Kampfer P."/>
            <person name="Newman J.D."/>
            <person name="McQuiston J.R."/>
        </authorList>
    </citation>
    <scope>NUCLEOTIDE SEQUENCE [LARGE SCALE GENOMIC DNA]</scope>
    <source>
        <strain evidence="6">H4753</strain>
        <plasmid evidence="6">unnamed</plasmid>
    </source>
</reference>
<dbReference type="InterPro" id="IPR035437">
    <property type="entry name" value="SNase_OB-fold_sf"/>
</dbReference>
<dbReference type="PANTHER" id="PTHR12302:SF3">
    <property type="entry name" value="SERINE_THREONINE-PROTEIN KINASE 31"/>
    <property type="match status" value="1"/>
</dbReference>
<dbReference type="GO" id="GO:0003676">
    <property type="term" value="F:nucleic acid binding"/>
    <property type="evidence" value="ECO:0007669"/>
    <property type="project" value="InterPro"/>
</dbReference>
<keyword evidence="1" id="KW-0540">Nuclease</keyword>
<evidence type="ECO:0000313" key="5">
    <source>
        <dbReference type="EMBL" id="AZI21513.1"/>
    </source>
</evidence>